<comment type="similarity">
    <text evidence="1">Belongs to the IFRD family.</text>
</comment>
<evidence type="ECO:0000259" key="4">
    <source>
        <dbReference type="Pfam" id="PF05004"/>
    </source>
</evidence>
<evidence type="ECO:0000256" key="1">
    <source>
        <dbReference type="ARBA" id="ARBA00008828"/>
    </source>
</evidence>
<feature type="domain" description="Interferon-related developmental regulator N-terminal" evidence="4">
    <location>
        <begin position="58"/>
        <end position="360"/>
    </location>
</feature>
<dbReference type="OrthoDB" id="686784at2759"/>
<evidence type="ECO:0000313" key="6">
    <source>
        <dbReference type="Proteomes" id="UP000631114"/>
    </source>
</evidence>
<protein>
    <recommendedName>
        <fullName evidence="7">Interferon-related developmental regulator 1</fullName>
    </recommendedName>
</protein>
<dbReference type="InterPro" id="IPR039777">
    <property type="entry name" value="IFRD"/>
</dbReference>
<sequence length="475" mass="52569">MKIIDETSKARVVAFREAVTLLHKTENDELHIIESQDNGNKQRKNASMYDSDDDSSVSSTSTAMSDLTLATETEELYDGEKSLEQCLDSLFEKRGSTREKALSLLIESFANKMQSQFVEKKCITLLNQCHNSIKRGSAKEINLASCVIGLLSLTVGCDDSTAHEILEESILPFTQVLKSGSDSLKISSILDCLAIITFVGGSNLEDTERSMQIMWQFVNPKLGSNVLPSKPTANILTSAISAWTFLLTTMDGFKINSKAWQESIAYFSNLLDKDDRSIRLAAGEALALIFEVGSLEKFLITAKDSSDSSTREGYIHLQGLRGKILNQVRNLSVEAGGKGSAKKDLNSQRNLFREILEYLEEGYGPETIIKIGADVLSTSTWSQLIQVNFLKHFLGGGFVKHMQENAFLHDVFDFKPKKRNLAGSEQSLSSAEKRLFKSPNSALNKARTQSLNKKRMMSQGRNTGHYALSAGDEEV</sequence>
<feature type="region of interest" description="Disordered" evidence="2">
    <location>
        <begin position="429"/>
        <end position="475"/>
    </location>
</feature>
<organism evidence="5 6">
    <name type="scientific">Coptis chinensis</name>
    <dbReference type="NCBI Taxonomy" id="261450"/>
    <lineage>
        <taxon>Eukaryota</taxon>
        <taxon>Viridiplantae</taxon>
        <taxon>Streptophyta</taxon>
        <taxon>Embryophyta</taxon>
        <taxon>Tracheophyta</taxon>
        <taxon>Spermatophyta</taxon>
        <taxon>Magnoliopsida</taxon>
        <taxon>Ranunculales</taxon>
        <taxon>Ranunculaceae</taxon>
        <taxon>Coptidoideae</taxon>
        <taxon>Coptis</taxon>
    </lineage>
</organism>
<proteinExistence type="inferred from homology"/>
<feature type="compositionally biased region" description="Polar residues" evidence="2">
    <location>
        <begin position="438"/>
        <end position="451"/>
    </location>
</feature>
<keyword evidence="6" id="KW-1185">Reference proteome</keyword>
<dbReference type="EMBL" id="JADFTS010000006">
    <property type="protein sequence ID" value="KAF9600691.1"/>
    <property type="molecule type" value="Genomic_DNA"/>
</dbReference>
<dbReference type="SUPFAM" id="SSF48371">
    <property type="entry name" value="ARM repeat"/>
    <property type="match status" value="1"/>
</dbReference>
<evidence type="ECO:0000313" key="5">
    <source>
        <dbReference type="EMBL" id="KAF9600691.1"/>
    </source>
</evidence>
<name>A0A835HJA2_9MAGN</name>
<dbReference type="Pfam" id="PF04836">
    <property type="entry name" value="IFRD_C"/>
    <property type="match status" value="1"/>
</dbReference>
<evidence type="ECO:0008006" key="7">
    <source>
        <dbReference type="Google" id="ProtNLM"/>
    </source>
</evidence>
<evidence type="ECO:0000256" key="2">
    <source>
        <dbReference type="SAM" id="MobiDB-lite"/>
    </source>
</evidence>
<dbReference type="Pfam" id="PF05004">
    <property type="entry name" value="IFRD"/>
    <property type="match status" value="1"/>
</dbReference>
<dbReference type="AlphaFoldDB" id="A0A835HJA2"/>
<accession>A0A835HJA2</accession>
<dbReference type="InterPro" id="IPR006921">
    <property type="entry name" value="Interferon-rel_develop_reg_C"/>
</dbReference>
<gene>
    <name evidence="5" type="ORF">IFM89_011362</name>
</gene>
<dbReference type="Proteomes" id="UP000631114">
    <property type="component" value="Unassembled WGS sequence"/>
</dbReference>
<feature type="domain" description="Interferon-related developmental regulator C-terminal" evidence="3">
    <location>
        <begin position="405"/>
        <end position="459"/>
    </location>
</feature>
<dbReference type="InterPro" id="IPR007701">
    <property type="entry name" value="Interferon-rel_develop_reg_N"/>
</dbReference>
<dbReference type="PANTHER" id="PTHR12354:SF1">
    <property type="entry name" value="INTERFERON-RELATED DEVELOPMENTAL REGULATOR 1"/>
    <property type="match status" value="1"/>
</dbReference>
<feature type="region of interest" description="Disordered" evidence="2">
    <location>
        <begin position="32"/>
        <end position="64"/>
    </location>
</feature>
<dbReference type="PANTHER" id="PTHR12354">
    <property type="entry name" value="INTERFERON-RELATED DEVELOPMENTAL REGULATOR"/>
    <property type="match status" value="1"/>
</dbReference>
<comment type="caution">
    <text evidence="5">The sequence shown here is derived from an EMBL/GenBank/DDBJ whole genome shotgun (WGS) entry which is preliminary data.</text>
</comment>
<reference evidence="5 6" key="1">
    <citation type="submission" date="2020-10" db="EMBL/GenBank/DDBJ databases">
        <title>The Coptis chinensis genome and diversification of protoberbering-type alkaloids.</title>
        <authorList>
            <person name="Wang B."/>
            <person name="Shu S."/>
            <person name="Song C."/>
            <person name="Liu Y."/>
        </authorList>
    </citation>
    <scope>NUCLEOTIDE SEQUENCE [LARGE SCALE GENOMIC DNA]</scope>
    <source>
        <strain evidence="5">HL-2020</strain>
        <tissue evidence="5">Leaf</tissue>
    </source>
</reference>
<dbReference type="InterPro" id="IPR016024">
    <property type="entry name" value="ARM-type_fold"/>
</dbReference>
<evidence type="ECO:0000259" key="3">
    <source>
        <dbReference type="Pfam" id="PF04836"/>
    </source>
</evidence>